<reference evidence="2" key="1">
    <citation type="submission" date="2020-08" db="EMBL/GenBank/DDBJ databases">
        <title>Spodoptera exigua strain:BAW_Kor-Di-RS1 Genome sequencing and assembly.</title>
        <authorList>
            <person name="Kim J."/>
            <person name="Nam H.Y."/>
            <person name="Kwon M."/>
            <person name="Choi J.H."/>
            <person name="Cho S.R."/>
            <person name="Kim G.-H."/>
        </authorList>
    </citation>
    <scope>NUCLEOTIDE SEQUENCE</scope>
    <source>
        <strain evidence="2">BAW_Kor-Di-RS1</strain>
        <tissue evidence="2">Whole-body</tissue>
    </source>
</reference>
<evidence type="ECO:0008006" key="4">
    <source>
        <dbReference type="Google" id="ProtNLM"/>
    </source>
</evidence>
<feature type="region of interest" description="Disordered" evidence="1">
    <location>
        <begin position="92"/>
        <end position="117"/>
    </location>
</feature>
<accession>A0A835L9R1</accession>
<dbReference type="Proteomes" id="UP000648187">
    <property type="component" value="Unassembled WGS sequence"/>
</dbReference>
<evidence type="ECO:0000256" key="1">
    <source>
        <dbReference type="SAM" id="MobiDB-lite"/>
    </source>
</evidence>
<organism evidence="2 3">
    <name type="scientific">Spodoptera exigua</name>
    <name type="common">Beet armyworm</name>
    <name type="synonym">Noctua fulgens</name>
    <dbReference type="NCBI Taxonomy" id="7107"/>
    <lineage>
        <taxon>Eukaryota</taxon>
        <taxon>Metazoa</taxon>
        <taxon>Ecdysozoa</taxon>
        <taxon>Arthropoda</taxon>
        <taxon>Hexapoda</taxon>
        <taxon>Insecta</taxon>
        <taxon>Pterygota</taxon>
        <taxon>Neoptera</taxon>
        <taxon>Endopterygota</taxon>
        <taxon>Lepidoptera</taxon>
        <taxon>Glossata</taxon>
        <taxon>Ditrysia</taxon>
        <taxon>Noctuoidea</taxon>
        <taxon>Noctuidae</taxon>
        <taxon>Amphipyrinae</taxon>
        <taxon>Spodoptera</taxon>
    </lineage>
</organism>
<dbReference type="PANTHER" id="PTHR39953:SF1">
    <property type="entry name" value="RE54151P"/>
    <property type="match status" value="1"/>
</dbReference>
<proteinExistence type="predicted"/>
<keyword evidence="3" id="KW-1185">Reference proteome</keyword>
<evidence type="ECO:0000313" key="3">
    <source>
        <dbReference type="Proteomes" id="UP000648187"/>
    </source>
</evidence>
<dbReference type="AlphaFoldDB" id="A0A835L9R1"/>
<dbReference type="EMBL" id="JACKWZ010000027">
    <property type="protein sequence ID" value="KAF9420918.1"/>
    <property type="molecule type" value="Genomic_DNA"/>
</dbReference>
<evidence type="ECO:0000313" key="2">
    <source>
        <dbReference type="EMBL" id="KAF9420918.1"/>
    </source>
</evidence>
<dbReference type="PANTHER" id="PTHR39953">
    <property type="entry name" value="RE54151P"/>
    <property type="match status" value="1"/>
</dbReference>
<comment type="caution">
    <text evidence="2">The sequence shown here is derived from an EMBL/GenBank/DDBJ whole genome shotgun (WGS) entry which is preliminary data.</text>
</comment>
<protein>
    <recommendedName>
        <fullName evidence="4">HTH psq-type domain-containing protein</fullName>
    </recommendedName>
</protein>
<name>A0A835L9R1_SPOEX</name>
<sequence>MIVVTMPRNRIRKTNIGLHTEEQMSNALKLISDGRTIRSVAKSTAIPYTTLYRYHVKMHDKSPKATASIPSSTVAGTSTSIEKKFLSPFQLRGLPKAGPRKEGRAARRKGKSMIVTDTPNKDEIQMREEAAFEDEEDNNMTIDPDNFPALKGLPVEGDFILVEFEVKRKRIFYAAKVIGQKQNETEVSFLRKSDKTPNNFHMPNVPDIGTVPLHDIKMILPKPTFSGTTKRKQGVSARESYGDDAVGYVQLYRDNGICTVKCKMCPEHKVRTKAYNVTLIVNENDGEIISCECHDCAEDVNMQLPF</sequence>
<gene>
    <name evidence="2" type="ORF">HW555_002901</name>
</gene>